<dbReference type="EMBL" id="LXQA010808828">
    <property type="protein sequence ID" value="MCI72023.1"/>
    <property type="molecule type" value="Genomic_DNA"/>
</dbReference>
<sequence>MGESIGNLMGTVEAAELYEYPGKKVIIKIKVVINVYQPIQT</sequence>
<name>A0A392UET0_9FABA</name>
<proteinExistence type="predicted"/>
<evidence type="ECO:0000313" key="2">
    <source>
        <dbReference type="Proteomes" id="UP000265520"/>
    </source>
</evidence>
<comment type="caution">
    <text evidence="1">The sequence shown here is derived from an EMBL/GenBank/DDBJ whole genome shotgun (WGS) entry which is preliminary data.</text>
</comment>
<evidence type="ECO:0000313" key="1">
    <source>
        <dbReference type="EMBL" id="MCI72023.1"/>
    </source>
</evidence>
<accession>A0A392UET0</accession>
<dbReference type="AlphaFoldDB" id="A0A392UET0"/>
<keyword evidence="2" id="KW-1185">Reference proteome</keyword>
<feature type="non-terminal residue" evidence="1">
    <location>
        <position position="41"/>
    </location>
</feature>
<organism evidence="1 2">
    <name type="scientific">Trifolium medium</name>
    <dbReference type="NCBI Taxonomy" id="97028"/>
    <lineage>
        <taxon>Eukaryota</taxon>
        <taxon>Viridiplantae</taxon>
        <taxon>Streptophyta</taxon>
        <taxon>Embryophyta</taxon>
        <taxon>Tracheophyta</taxon>
        <taxon>Spermatophyta</taxon>
        <taxon>Magnoliopsida</taxon>
        <taxon>eudicotyledons</taxon>
        <taxon>Gunneridae</taxon>
        <taxon>Pentapetalae</taxon>
        <taxon>rosids</taxon>
        <taxon>fabids</taxon>
        <taxon>Fabales</taxon>
        <taxon>Fabaceae</taxon>
        <taxon>Papilionoideae</taxon>
        <taxon>50 kb inversion clade</taxon>
        <taxon>NPAAA clade</taxon>
        <taxon>Hologalegina</taxon>
        <taxon>IRL clade</taxon>
        <taxon>Trifolieae</taxon>
        <taxon>Trifolium</taxon>
    </lineage>
</organism>
<protein>
    <submittedName>
        <fullName evidence="1">Uncharacterized protein</fullName>
    </submittedName>
</protein>
<reference evidence="1 2" key="1">
    <citation type="journal article" date="2018" name="Front. Plant Sci.">
        <title>Red Clover (Trifolium pratense) and Zigzag Clover (T. medium) - A Picture of Genomic Similarities and Differences.</title>
        <authorList>
            <person name="Dluhosova J."/>
            <person name="Istvanek J."/>
            <person name="Nedelnik J."/>
            <person name="Repkova J."/>
        </authorList>
    </citation>
    <scope>NUCLEOTIDE SEQUENCE [LARGE SCALE GENOMIC DNA]</scope>
    <source>
        <strain evidence="2">cv. 10/8</strain>
        <tissue evidence="1">Leaf</tissue>
    </source>
</reference>
<dbReference type="Proteomes" id="UP000265520">
    <property type="component" value="Unassembled WGS sequence"/>
</dbReference>